<evidence type="ECO:0000313" key="1">
    <source>
        <dbReference type="EMBL" id="KXW57059.1"/>
    </source>
</evidence>
<dbReference type="STRING" id="1789004.FEMY_24220"/>
<evidence type="ECO:0000313" key="2">
    <source>
        <dbReference type="Proteomes" id="UP000075653"/>
    </source>
</evidence>
<proteinExistence type="predicted"/>
<comment type="caution">
    <text evidence="1">The sequence shown here is derived from an EMBL/GenBank/DDBJ whole genome shotgun (WGS) entry which is preliminary data.</text>
</comment>
<organism evidence="1 2">
    <name type="scientific">Ferrovum myxofaciens</name>
    <dbReference type="NCBI Taxonomy" id="416213"/>
    <lineage>
        <taxon>Bacteria</taxon>
        <taxon>Pseudomonadati</taxon>
        <taxon>Pseudomonadota</taxon>
        <taxon>Betaproteobacteria</taxon>
        <taxon>Ferrovales</taxon>
        <taxon>Ferrovaceae</taxon>
        <taxon>Ferrovum</taxon>
    </lineage>
</organism>
<sequence length="99" mass="11221">MSEAKKRKVHTPEFKAKVGLDAVRGVKTINEIGLDYGVHPVQVGQWKKEIQEQAKTLFEGKRGPKPTAEHREPELLYSEIGRLKVELDWLKKKSGISLS</sequence>
<dbReference type="PATRIC" id="fig|1789004.3.peg.2572"/>
<dbReference type="EMBL" id="LRRD01000143">
    <property type="protein sequence ID" value="KXW57059.1"/>
    <property type="molecule type" value="Genomic_DNA"/>
</dbReference>
<name>A0A149VV13_9PROT</name>
<accession>A0A149VV13</accession>
<dbReference type="Proteomes" id="UP000075653">
    <property type="component" value="Unassembled WGS sequence"/>
</dbReference>
<dbReference type="InterPro" id="IPR009057">
    <property type="entry name" value="Homeodomain-like_sf"/>
</dbReference>
<gene>
    <name evidence="1" type="ORF">FEMY_24220</name>
</gene>
<keyword evidence="2" id="KW-1185">Reference proteome</keyword>
<reference evidence="1 2" key="1">
    <citation type="submission" date="2016-01" db="EMBL/GenBank/DDBJ databases">
        <title>Genome sequence of the acidophilic iron oxidising Ferrovum strain Z-31.</title>
        <authorList>
            <person name="Poehlein A."/>
            <person name="Ullrich S.R."/>
            <person name="Schloemann M."/>
            <person name="Muehling M."/>
            <person name="Daniel R."/>
        </authorList>
    </citation>
    <scope>NUCLEOTIDE SEQUENCE [LARGE SCALE GENOMIC DNA]</scope>
    <source>
        <strain evidence="1 2">Z-31</strain>
    </source>
</reference>
<evidence type="ECO:0008006" key="3">
    <source>
        <dbReference type="Google" id="ProtNLM"/>
    </source>
</evidence>
<dbReference type="SUPFAM" id="SSF46689">
    <property type="entry name" value="Homeodomain-like"/>
    <property type="match status" value="1"/>
</dbReference>
<dbReference type="AlphaFoldDB" id="A0A149VV13"/>
<protein>
    <recommendedName>
        <fullName evidence="3">Transposase</fullName>
    </recommendedName>
</protein>